<proteinExistence type="predicted"/>
<keyword evidence="1" id="KW-0472">Membrane</keyword>
<feature type="transmembrane region" description="Helical" evidence="1">
    <location>
        <begin position="38"/>
        <end position="59"/>
    </location>
</feature>
<keyword evidence="1" id="KW-1133">Transmembrane helix</keyword>
<organism evidence="2">
    <name type="scientific">Anopheles triannulatus</name>
    <dbReference type="NCBI Taxonomy" id="58253"/>
    <lineage>
        <taxon>Eukaryota</taxon>
        <taxon>Metazoa</taxon>
        <taxon>Ecdysozoa</taxon>
        <taxon>Arthropoda</taxon>
        <taxon>Hexapoda</taxon>
        <taxon>Insecta</taxon>
        <taxon>Pterygota</taxon>
        <taxon>Neoptera</taxon>
        <taxon>Endopterygota</taxon>
        <taxon>Diptera</taxon>
        <taxon>Nematocera</taxon>
        <taxon>Culicoidea</taxon>
        <taxon>Culicidae</taxon>
        <taxon>Anophelinae</taxon>
        <taxon>Anopheles</taxon>
    </lineage>
</organism>
<protein>
    <submittedName>
        <fullName evidence="2">Putative nuclear pore complex protein nup62</fullName>
    </submittedName>
</protein>
<evidence type="ECO:0000313" key="2">
    <source>
        <dbReference type="EMBL" id="MBW43557.1"/>
    </source>
</evidence>
<feature type="transmembrane region" description="Helical" evidence="1">
    <location>
        <begin position="137"/>
        <end position="155"/>
    </location>
</feature>
<keyword evidence="1" id="KW-0812">Transmembrane</keyword>
<sequence length="231" mass="24163">MPEWSILASSFFCLFARLAAVSLMSSCSSSDEYSRPSWFCSISSPFFASVFCLATPVMIVTPLEAPDDLPSDFGIGFASLFTFRTSSLTSRMYASSGSISSSSGTAFSPDLSLPSSSSSSSSSSSRLHFFADSEDDGTITGSGFLISSSFLFLSARHRSIRSRRFVISCSRRRCSSSLSIGAAGTSYTSSFGFSFGGTTRSGTGRFSSASFSTTTTVGGRRGGGAIIPGGI</sequence>
<name>A0A2M4AS00_9DIPT</name>
<dbReference type="AlphaFoldDB" id="A0A2M4AS00"/>
<reference evidence="2" key="1">
    <citation type="submission" date="2018-01" db="EMBL/GenBank/DDBJ databases">
        <title>An insight into the sialome of Amazonian anophelines.</title>
        <authorList>
            <person name="Ribeiro J.M."/>
            <person name="Scarpassa V."/>
            <person name="Calvo E."/>
        </authorList>
    </citation>
    <scope>NUCLEOTIDE SEQUENCE</scope>
    <source>
        <tissue evidence="2">Salivary glands</tissue>
    </source>
</reference>
<feature type="transmembrane region" description="Helical" evidence="1">
    <location>
        <begin position="6"/>
        <end position="26"/>
    </location>
</feature>
<evidence type="ECO:0000256" key="1">
    <source>
        <dbReference type="SAM" id="Phobius"/>
    </source>
</evidence>
<accession>A0A2M4AS00</accession>
<dbReference type="EMBL" id="GGFK01010236">
    <property type="protein sequence ID" value="MBW43557.1"/>
    <property type="molecule type" value="Transcribed_RNA"/>
</dbReference>